<dbReference type="InterPro" id="IPR015915">
    <property type="entry name" value="Kelch-typ_b-propeller"/>
</dbReference>
<dbReference type="Proteomes" id="UP000570595">
    <property type="component" value="Unassembled WGS sequence"/>
</dbReference>
<feature type="domain" description="JmjC" evidence="2">
    <location>
        <begin position="739"/>
        <end position="922"/>
    </location>
</feature>
<dbReference type="SUPFAM" id="SSF117281">
    <property type="entry name" value="Kelch motif"/>
    <property type="match status" value="1"/>
</dbReference>
<feature type="compositionally biased region" description="Basic and acidic residues" evidence="1">
    <location>
        <begin position="32"/>
        <end position="52"/>
    </location>
</feature>
<dbReference type="InterPro" id="IPR018247">
    <property type="entry name" value="EF_Hand_1_Ca_BS"/>
</dbReference>
<feature type="compositionally biased region" description="Basic and acidic residues" evidence="1">
    <location>
        <begin position="1283"/>
        <end position="1293"/>
    </location>
</feature>
<evidence type="ECO:0000313" key="4">
    <source>
        <dbReference type="Proteomes" id="UP000570595"/>
    </source>
</evidence>
<dbReference type="Pfam" id="PF10263">
    <property type="entry name" value="SprT-like"/>
    <property type="match status" value="1"/>
</dbReference>
<dbReference type="GO" id="GO:0006950">
    <property type="term" value="P:response to stress"/>
    <property type="evidence" value="ECO:0007669"/>
    <property type="project" value="UniProtKB-ARBA"/>
</dbReference>
<protein>
    <recommendedName>
        <fullName evidence="2">JmjC domain-containing protein</fullName>
    </recommendedName>
</protein>
<reference evidence="3 4" key="1">
    <citation type="submission" date="2020-04" db="EMBL/GenBank/DDBJ databases">
        <title>Perkinsus olseni comparative genomics.</title>
        <authorList>
            <person name="Bogema D.R."/>
        </authorList>
    </citation>
    <scope>NUCLEOTIDE SEQUENCE [LARGE SCALE GENOMIC DNA]</scope>
    <source>
        <strain evidence="3">ATCC PRA-179</strain>
    </source>
</reference>
<feature type="compositionally biased region" description="Basic and acidic residues" evidence="1">
    <location>
        <begin position="115"/>
        <end position="124"/>
    </location>
</feature>
<feature type="compositionally biased region" description="Basic residues" evidence="1">
    <location>
        <begin position="1306"/>
        <end position="1316"/>
    </location>
</feature>
<dbReference type="OrthoDB" id="203487at2759"/>
<sequence>MEWAPSLGRRYRPARREPLREVNLTADDAEVSDSRREHSDHGGDWKPKLFPREGSRLELSGKVSRRVQLRARGECGDKENLSVPGNAIVNLRPRVSAAVGGSYRDGSGSAVPDEDVGKLRRASSEARPVGSVSRDEGLVGALSDSQLLCSQPAVSGGQRVYYRGSLTRGSTGGAPSMAVDERKKRGKRRRSKRGKTDSRQPESGGPKRPCSGKEAPRVPEVYRVDDGDTSACDSAQASSGSAALGIAAVMNSLGEGTDVLPAGPPAFDSRHLSSSSSAGGRGFDPSRIKVDGECVAITRWDEEHGQVVGLSWKERSSYAHGRYPRGPLRGGTGILLSSAVYKGEEIELVLVDVKADKFNVLMGIGLATEPVASHLPTRQDCAPRGVLEGREWMMITLTVDGHVSVASHQSANSYLGRVKHCPTRCTPGDVLVLRYLPGRIEIGLKGGMVWVEVLTSCTDTKLVPVVKLCGAVTQVDVLPPAPSIPGLGGVGSGKAKVKGRRIAMKVVVDFVVGVLGFFIVRVVCALQPSPHQLRGLPFMEATTKLISGDFGHLPDFYYYDSDRSGSISRAELLDFVIDREVCEVHGQGEQALLAARLWHYYRTREQSKALRGGGFPTEGLGKDAFMWLHRELPLFCQLPLHAGDPGGSSLNESFIVRGRYHSIDSIESSELSCDEYWNRYIAGHRPLVIRDAIKIPGWSRGKWLENGDVGDLQVKLETSVELRGVAKEAVSRMALRELEPSKDWYVVSTLPQAMAWEVEVPRWGHREGLVIEENGLWISPAGLETRSSFHYDKENVMNCLVAGEGEKLWWFIDTRKYGGILPWVRGGRYNSTDDRHNTGTDWLALDLDAIDEDLHRPWLEKVEIRTAVQRVGDCMVVPYSMLHLAWSPARAPGGAYFNAAVAWSFLSLDDGPYECSDGGSLPLAAVENVWPYVGYGAVPQGFPDPNELRETTLSLLDNGTSADAREKQWRQLIAFATWRLSKSYPRAVDAFRDFALSSRRSGISVHEASLDLWRMFAAAMDATDGQHLDRAVMSTFHTANESGTSTPSDSFISVASGGEAPSKPTNLEQPTETNFSITEISSILPAMNFFVETSTFDLSITPTHSRVSVSPVKDANDPLANVMESPALPVVAEEEVTYEETVPQTSTETFEEPVGSPPREPPQEPISPPEFPLPGTPPQSESPRRSDRVASPLASPIELSDDDDVEGVNRDPLDQTRMDRRMCADPDRRLTSVLLDDGDSGDEKAGSEGEYKVATDGARNENTPYTANKKRELPPYMTLTPADYRHGNNKKDDDSEDDALLTPISTRRRPRSRKKTPLSTKTSGGENDDDGPIPDGDFSRMRAELVKEWYPRINEQVFDNRLPKDMDISWNNRMLTTAGVTVFKKGICRIELSTKVLDRPLRVCKTLLHEMCHAAQFILSGELRPPHGPAFKKWAQIASAVFPQYAVTVSHSYEIRAKFSFTCTDCGHKWVEVFDTHINDWIQEIGRVGIHLPRALYAGRVLEKDGLLYIIGGVTRIYPRQHSDLIYVLNTTVIPHRWSVLSVRLSVGRSACAVAWLDESKSSIGIFGGYVVTNGGSVDASTSEV</sequence>
<gene>
    <name evidence="3" type="ORF">FOZ61_001073</name>
</gene>
<feature type="region of interest" description="Disordered" evidence="1">
    <location>
        <begin position="100"/>
        <end position="134"/>
    </location>
</feature>
<dbReference type="GO" id="GO:0005634">
    <property type="term" value="C:nucleus"/>
    <property type="evidence" value="ECO:0007669"/>
    <property type="project" value="TreeGrafter"/>
</dbReference>
<evidence type="ECO:0000313" key="3">
    <source>
        <dbReference type="EMBL" id="KAF4664143.1"/>
    </source>
</evidence>
<dbReference type="PANTHER" id="PTHR23099:SF0">
    <property type="entry name" value="GERM CELL NUCLEAR ACIDIC PROTEIN"/>
    <property type="match status" value="1"/>
</dbReference>
<evidence type="ECO:0000256" key="1">
    <source>
        <dbReference type="SAM" id="MobiDB-lite"/>
    </source>
</evidence>
<dbReference type="SMART" id="SM00731">
    <property type="entry name" value="SprT"/>
    <property type="match status" value="1"/>
</dbReference>
<feature type="compositionally biased region" description="Pro residues" evidence="1">
    <location>
        <begin position="1155"/>
        <end position="1177"/>
    </location>
</feature>
<dbReference type="Gene3D" id="2.60.120.650">
    <property type="entry name" value="Cupin"/>
    <property type="match status" value="1"/>
</dbReference>
<dbReference type="PANTHER" id="PTHR23099">
    <property type="entry name" value="TRANSCRIPTIONAL REGULATOR"/>
    <property type="match status" value="1"/>
</dbReference>
<organism evidence="3 4">
    <name type="scientific">Perkinsus olseni</name>
    <name type="common">Perkinsus atlanticus</name>
    <dbReference type="NCBI Taxonomy" id="32597"/>
    <lineage>
        <taxon>Eukaryota</taxon>
        <taxon>Sar</taxon>
        <taxon>Alveolata</taxon>
        <taxon>Perkinsozoa</taxon>
        <taxon>Perkinsea</taxon>
        <taxon>Perkinsida</taxon>
        <taxon>Perkinsidae</taxon>
        <taxon>Perkinsus</taxon>
    </lineage>
</organism>
<dbReference type="PROSITE" id="PS00018">
    <property type="entry name" value="EF_HAND_1"/>
    <property type="match status" value="1"/>
</dbReference>
<dbReference type="InterPro" id="IPR003347">
    <property type="entry name" value="JmjC_dom"/>
</dbReference>
<feature type="compositionally biased region" description="Basic and acidic residues" evidence="1">
    <location>
        <begin position="1241"/>
        <end position="1253"/>
    </location>
</feature>
<dbReference type="Gene3D" id="2.120.10.80">
    <property type="entry name" value="Kelch-type beta propeller"/>
    <property type="match status" value="1"/>
</dbReference>
<dbReference type="EMBL" id="JABAHT010000124">
    <property type="protein sequence ID" value="KAF4664143.1"/>
    <property type="molecule type" value="Genomic_DNA"/>
</dbReference>
<accession>A0A7J6LXY3</accession>
<feature type="region of interest" description="Disordered" evidence="1">
    <location>
        <begin position="264"/>
        <end position="285"/>
    </location>
</feature>
<feature type="compositionally biased region" description="Basic residues" evidence="1">
    <location>
        <begin position="184"/>
        <end position="193"/>
    </location>
</feature>
<name>A0A7J6LXY3_PEROL</name>
<dbReference type="SUPFAM" id="SSF51197">
    <property type="entry name" value="Clavaminate synthase-like"/>
    <property type="match status" value="1"/>
</dbReference>
<comment type="caution">
    <text evidence="3">The sequence shown here is derived from an EMBL/GenBank/DDBJ whole genome shotgun (WGS) entry which is preliminary data.</text>
</comment>
<evidence type="ECO:0000259" key="2">
    <source>
        <dbReference type="PROSITE" id="PS51184"/>
    </source>
</evidence>
<feature type="region of interest" description="Disordered" evidence="1">
    <location>
        <begin position="1"/>
        <end position="52"/>
    </location>
</feature>
<feature type="region of interest" description="Disordered" evidence="1">
    <location>
        <begin position="165"/>
        <end position="218"/>
    </location>
</feature>
<feature type="region of interest" description="Disordered" evidence="1">
    <location>
        <begin position="1135"/>
        <end position="1338"/>
    </location>
</feature>
<dbReference type="InterPro" id="IPR006640">
    <property type="entry name" value="SprT-like_domain"/>
</dbReference>
<dbReference type="PROSITE" id="PS51184">
    <property type="entry name" value="JMJC"/>
    <property type="match status" value="1"/>
</dbReference>
<feature type="compositionally biased region" description="Basic and acidic residues" evidence="1">
    <location>
        <begin position="1207"/>
        <end position="1230"/>
    </location>
</feature>
<proteinExistence type="predicted"/>